<comment type="caution">
    <text evidence="5">The sequence shown here is derived from an EMBL/GenBank/DDBJ whole genome shotgun (WGS) entry which is preliminary data.</text>
</comment>
<proteinExistence type="inferred from homology"/>
<evidence type="ECO:0000313" key="5">
    <source>
        <dbReference type="EMBL" id="TDN93680.1"/>
    </source>
</evidence>
<feature type="domain" description="Type I restriction modification DNA specificity" evidence="4">
    <location>
        <begin position="55"/>
        <end position="180"/>
    </location>
</feature>
<dbReference type="InterPro" id="IPR000055">
    <property type="entry name" value="Restrct_endonuc_typeI_TRD"/>
</dbReference>
<dbReference type="Gene3D" id="3.90.220.20">
    <property type="entry name" value="DNA methylase specificity domains"/>
    <property type="match status" value="2"/>
</dbReference>
<evidence type="ECO:0000313" key="6">
    <source>
        <dbReference type="Proteomes" id="UP000294737"/>
    </source>
</evidence>
<dbReference type="PANTHER" id="PTHR30408:SF12">
    <property type="entry name" value="TYPE I RESTRICTION ENZYME MJAVIII SPECIFICITY SUBUNIT"/>
    <property type="match status" value="1"/>
</dbReference>
<dbReference type="InterPro" id="IPR052021">
    <property type="entry name" value="Type-I_RS_S_subunit"/>
</dbReference>
<dbReference type="CDD" id="cd17495">
    <property type="entry name" value="RMtype1_S_Cep9333ORF4827P-TRD2-CR2_like"/>
    <property type="match status" value="1"/>
</dbReference>
<dbReference type="OrthoDB" id="5298944at2"/>
<protein>
    <submittedName>
        <fullName evidence="5">Type I restriction enzyme S subunit</fullName>
    </submittedName>
</protein>
<sequence>MSNLLTTIGSIADIFDGPHATPLKTGIGPFFLSISSLENGRLDLSKSAHLGEEDFKKWAKRVTPRKGDLLFSYETRLGESALMPGGIRACLGRRMGLLRPRSDKVIPEYLLYAYLSPAFQQTIVANTITGATVNRIALNEMPNFPIRIPGLEEQKKVAGLLKDLDAMIDCNNSINSELEAMAKTLYGYWFVQFNFPDANGKPYKSNGGKMVYNSTLNREIPAGWKDKQLSQIANITMGTSPSGDSLNNSGDGVEFFQGSTDFGWQFPTVRQYTTQPARMAKRGDILLSVRAPVGDLNVAHIDCCIGRGLAALNSRDGFDGFLFYVMQYLKTIFDRRNGEGTTFGSITKDDLHSLPLAYPPSDLLKKYNDIVSRYNQMIFTRSMGNQKLAQLRDWLLPLLMNGQVTVK</sequence>
<dbReference type="GO" id="GO:0009307">
    <property type="term" value="P:DNA restriction-modification system"/>
    <property type="evidence" value="ECO:0007669"/>
    <property type="project" value="UniProtKB-KW"/>
</dbReference>
<name>A0A4R6GH83_9BURK</name>
<dbReference type="SUPFAM" id="SSF116734">
    <property type="entry name" value="DNA methylase specificity domain"/>
    <property type="match status" value="2"/>
</dbReference>
<evidence type="ECO:0000259" key="4">
    <source>
        <dbReference type="Pfam" id="PF01420"/>
    </source>
</evidence>
<dbReference type="CDD" id="cd17246">
    <property type="entry name" value="RMtype1_S_SonII-TRD2-CR2_like"/>
    <property type="match status" value="1"/>
</dbReference>
<comment type="similarity">
    <text evidence="1">Belongs to the type-I restriction system S methylase family.</text>
</comment>
<dbReference type="Proteomes" id="UP000294737">
    <property type="component" value="Unassembled WGS sequence"/>
</dbReference>
<keyword evidence="3" id="KW-0238">DNA-binding</keyword>
<accession>A0A4R6GH83</accession>
<dbReference type="Pfam" id="PF01420">
    <property type="entry name" value="Methylase_S"/>
    <property type="match status" value="2"/>
</dbReference>
<feature type="domain" description="Type I restriction modification DNA specificity" evidence="4">
    <location>
        <begin position="221"/>
        <end position="376"/>
    </location>
</feature>
<keyword evidence="6" id="KW-1185">Reference proteome</keyword>
<dbReference type="EMBL" id="SNWF01000004">
    <property type="protein sequence ID" value="TDN93680.1"/>
    <property type="molecule type" value="Genomic_DNA"/>
</dbReference>
<reference evidence="5 6" key="1">
    <citation type="submission" date="2019-03" db="EMBL/GenBank/DDBJ databases">
        <title>Genomic Encyclopedia of Type Strains, Phase IV (KMG-IV): sequencing the most valuable type-strain genomes for metagenomic binning, comparative biology and taxonomic classification.</title>
        <authorList>
            <person name="Goeker M."/>
        </authorList>
    </citation>
    <scope>NUCLEOTIDE SEQUENCE [LARGE SCALE GENOMIC DNA]</scope>
    <source>
        <strain evidence="5 6">DSM 18555</strain>
    </source>
</reference>
<organism evidence="5 6">
    <name type="scientific">Herminiimonas fonticola</name>
    <dbReference type="NCBI Taxonomy" id="303380"/>
    <lineage>
        <taxon>Bacteria</taxon>
        <taxon>Pseudomonadati</taxon>
        <taxon>Pseudomonadota</taxon>
        <taxon>Betaproteobacteria</taxon>
        <taxon>Burkholderiales</taxon>
        <taxon>Oxalobacteraceae</taxon>
        <taxon>Herminiimonas</taxon>
    </lineage>
</organism>
<evidence type="ECO:0000256" key="1">
    <source>
        <dbReference type="ARBA" id="ARBA00010923"/>
    </source>
</evidence>
<dbReference type="InterPro" id="IPR044946">
    <property type="entry name" value="Restrct_endonuc_typeI_TRD_sf"/>
</dbReference>
<gene>
    <name evidence="5" type="ORF">EV677_0210</name>
</gene>
<dbReference type="GO" id="GO:0003677">
    <property type="term" value="F:DNA binding"/>
    <property type="evidence" value="ECO:0007669"/>
    <property type="project" value="UniProtKB-KW"/>
</dbReference>
<evidence type="ECO:0000256" key="2">
    <source>
        <dbReference type="ARBA" id="ARBA00022747"/>
    </source>
</evidence>
<dbReference type="AlphaFoldDB" id="A0A4R6GH83"/>
<dbReference type="PANTHER" id="PTHR30408">
    <property type="entry name" value="TYPE-1 RESTRICTION ENZYME ECOKI SPECIFICITY PROTEIN"/>
    <property type="match status" value="1"/>
</dbReference>
<dbReference type="RefSeq" id="WP_112990393.1">
    <property type="nucleotide sequence ID" value="NZ_PTLZ01000001.1"/>
</dbReference>
<keyword evidence="2" id="KW-0680">Restriction system</keyword>
<evidence type="ECO:0000256" key="3">
    <source>
        <dbReference type="ARBA" id="ARBA00023125"/>
    </source>
</evidence>